<dbReference type="SUPFAM" id="SSF56399">
    <property type="entry name" value="ADP-ribosylation"/>
    <property type="match status" value="1"/>
</dbReference>
<dbReference type="EMBL" id="CAJOBA010064879">
    <property type="protein sequence ID" value="CAF4354869.1"/>
    <property type="molecule type" value="Genomic_DNA"/>
</dbReference>
<dbReference type="Pfam" id="PF03496">
    <property type="entry name" value="ADPrib_exo_Tox"/>
    <property type="match status" value="1"/>
</dbReference>
<organism evidence="3 4">
    <name type="scientific">Didymodactylos carnosus</name>
    <dbReference type="NCBI Taxonomy" id="1234261"/>
    <lineage>
        <taxon>Eukaryota</taxon>
        <taxon>Metazoa</taxon>
        <taxon>Spiralia</taxon>
        <taxon>Gnathifera</taxon>
        <taxon>Rotifera</taxon>
        <taxon>Eurotatoria</taxon>
        <taxon>Bdelloidea</taxon>
        <taxon>Philodinida</taxon>
        <taxon>Philodinidae</taxon>
        <taxon>Didymodactylos</taxon>
    </lineage>
</organism>
<comment type="caution">
    <text evidence="3">The sequence shown here is derived from an EMBL/GenBank/DDBJ whole genome shotgun (WGS) entry which is preliminary data.</text>
</comment>
<dbReference type="Proteomes" id="UP000677228">
    <property type="component" value="Unassembled WGS sequence"/>
</dbReference>
<dbReference type="EMBL" id="CAJNOK010042226">
    <property type="protein sequence ID" value="CAF1562663.1"/>
    <property type="molecule type" value="Genomic_DNA"/>
</dbReference>
<dbReference type="Proteomes" id="UP000682733">
    <property type="component" value="Unassembled WGS sequence"/>
</dbReference>
<name>A0A8S2UP94_9BILA</name>
<evidence type="ECO:0000313" key="3">
    <source>
        <dbReference type="EMBL" id="CAF4354869.1"/>
    </source>
</evidence>
<gene>
    <name evidence="2" type="ORF">OVA965_LOCUS39890</name>
    <name evidence="3" type="ORF">TMI583_LOCUS41269</name>
</gene>
<accession>A0A8S2UP94</accession>
<dbReference type="GO" id="GO:0005576">
    <property type="term" value="C:extracellular region"/>
    <property type="evidence" value="ECO:0007669"/>
    <property type="project" value="InterPro"/>
</dbReference>
<feature type="domain" description="ADP ribosyltransferase" evidence="1">
    <location>
        <begin position="83"/>
        <end position="224"/>
    </location>
</feature>
<proteinExistence type="predicted"/>
<dbReference type="Gene3D" id="3.90.176.10">
    <property type="entry name" value="Toxin ADP-ribosyltransferase, Chain A, domain 1"/>
    <property type="match status" value="1"/>
</dbReference>
<evidence type="ECO:0000313" key="2">
    <source>
        <dbReference type="EMBL" id="CAF1562663.1"/>
    </source>
</evidence>
<protein>
    <recommendedName>
        <fullName evidence="1">ADP ribosyltransferase domain-containing protein</fullName>
    </recommendedName>
</protein>
<dbReference type="InterPro" id="IPR003540">
    <property type="entry name" value="ADP-ribosyltransferase"/>
</dbReference>
<evidence type="ECO:0000313" key="4">
    <source>
        <dbReference type="Proteomes" id="UP000682733"/>
    </source>
</evidence>
<sequence>MKFHLGQKTCGYKDKEYAYLRNKTHGIEMIQKLLDEHITPNHPEYEHCCHLLNEYAQRGTIESLLTLYTLETPFYHQLHYTINPLAFPLFMHLPDLQARYFQGTSYRGVKMTREEIREYHWALNNRNKVISTGKFASTSIDRHVAEKFASNKSSSTNKISVLLAFHFPKPCDTAIILGKVPEQQLPCISNYEDEQEILVGPRTFFKVTGMETMKVNGGQVIYLENIFGHRQSILSTIGFFCKIELKSQLQLRTKTSELKNNDFQVVNRLVIDIHADRR</sequence>
<reference evidence="3" key="1">
    <citation type="submission" date="2021-02" db="EMBL/GenBank/DDBJ databases">
        <authorList>
            <person name="Nowell W R."/>
        </authorList>
    </citation>
    <scope>NUCLEOTIDE SEQUENCE</scope>
</reference>
<evidence type="ECO:0000259" key="1">
    <source>
        <dbReference type="Pfam" id="PF03496"/>
    </source>
</evidence>
<dbReference type="AlphaFoldDB" id="A0A8S2UP94"/>